<dbReference type="Proteomes" id="UP001558713">
    <property type="component" value="Unassembled WGS sequence"/>
</dbReference>
<organism evidence="1 2">
    <name type="scientific">Cardamine amara subsp. amara</name>
    <dbReference type="NCBI Taxonomy" id="228776"/>
    <lineage>
        <taxon>Eukaryota</taxon>
        <taxon>Viridiplantae</taxon>
        <taxon>Streptophyta</taxon>
        <taxon>Embryophyta</taxon>
        <taxon>Tracheophyta</taxon>
        <taxon>Spermatophyta</taxon>
        <taxon>Magnoliopsida</taxon>
        <taxon>eudicotyledons</taxon>
        <taxon>Gunneridae</taxon>
        <taxon>Pentapetalae</taxon>
        <taxon>rosids</taxon>
        <taxon>malvids</taxon>
        <taxon>Brassicales</taxon>
        <taxon>Brassicaceae</taxon>
        <taxon>Cardamineae</taxon>
        <taxon>Cardamine</taxon>
    </lineage>
</organism>
<keyword evidence="2" id="KW-1185">Reference proteome</keyword>
<dbReference type="PANTHER" id="PTHR33116:SF78">
    <property type="entry name" value="OS12G0587133 PROTEIN"/>
    <property type="match status" value="1"/>
</dbReference>
<evidence type="ECO:0000313" key="1">
    <source>
        <dbReference type="EMBL" id="KAL1216661.1"/>
    </source>
</evidence>
<proteinExistence type="predicted"/>
<dbReference type="PANTHER" id="PTHR33116">
    <property type="entry name" value="REVERSE TRANSCRIPTASE ZINC-BINDING DOMAIN-CONTAINING PROTEIN-RELATED-RELATED"/>
    <property type="match status" value="1"/>
</dbReference>
<dbReference type="EMBL" id="JBANAX010000260">
    <property type="protein sequence ID" value="KAL1216661.1"/>
    <property type="molecule type" value="Genomic_DNA"/>
</dbReference>
<evidence type="ECO:0000313" key="2">
    <source>
        <dbReference type="Proteomes" id="UP001558713"/>
    </source>
</evidence>
<dbReference type="AlphaFoldDB" id="A0ABD1BJ74"/>
<protein>
    <submittedName>
        <fullName evidence="1">Ribonuclease H protein</fullName>
    </submittedName>
</protein>
<sequence>MCSSFLWSGPDMNPNKAKITWEEVCKPKQEGGLGLRSLREANDVSCLKLIWRIFSHGSSLWVKWIKTYLIKHDSFWSLRETTSLGSWMWKKLIKYRQIAKPLCKIAVGNGVLTSFWFDNWSGLGCLMNLVGPRGIIDLGIGRHETVAGVSNRRRRRHRIEIYNKIEDALSLIMEGRGKDSVDIVQ</sequence>
<reference evidence="1 2" key="1">
    <citation type="submission" date="2024-04" db="EMBL/GenBank/DDBJ databases">
        <title>Genome assembly C_amara_ONT_v2.</title>
        <authorList>
            <person name="Yant L."/>
            <person name="Moore C."/>
            <person name="Slenker M."/>
        </authorList>
    </citation>
    <scope>NUCLEOTIDE SEQUENCE [LARGE SCALE GENOMIC DNA]</scope>
    <source>
        <tissue evidence="1">Leaf</tissue>
    </source>
</reference>
<accession>A0ABD1BJ74</accession>
<name>A0ABD1BJ74_CARAN</name>
<gene>
    <name evidence="1" type="ORF">V5N11_029383</name>
</gene>
<comment type="caution">
    <text evidence="1">The sequence shown here is derived from an EMBL/GenBank/DDBJ whole genome shotgun (WGS) entry which is preliminary data.</text>
</comment>